<dbReference type="OrthoDB" id="5451660at2"/>
<organism evidence="2 3">
    <name type="scientific">Solidesulfovibrio carbinoliphilus subsp. oakridgensis</name>
    <dbReference type="NCBI Taxonomy" id="694327"/>
    <lineage>
        <taxon>Bacteria</taxon>
        <taxon>Pseudomonadati</taxon>
        <taxon>Thermodesulfobacteriota</taxon>
        <taxon>Desulfovibrionia</taxon>
        <taxon>Desulfovibrionales</taxon>
        <taxon>Desulfovibrionaceae</taxon>
        <taxon>Solidesulfovibrio</taxon>
    </lineage>
</organism>
<feature type="chain" id="PRO_5005682070" description="Lipoprotein" evidence="1">
    <location>
        <begin position="26"/>
        <end position="204"/>
    </location>
</feature>
<dbReference type="eggNOG" id="ENOG50341NY">
    <property type="taxonomic scope" value="Bacteria"/>
</dbReference>
<dbReference type="HOGENOM" id="CLU_1330171_0_0_7"/>
<sequence>MQRGLAACLVSAAFFLLLAVPGALAQSAKAAALRQSMGLSPITPPQAFLDGYFIADESQPAFLYGPVGLFARSRTCPVAWLIEDAEKERMSRRDPKNPVFEYTLFLEQDCPDAVTHFVFLDQSAMNPKQWIEWRRQFHKNKAEPEYADTVKRLETAIAGGFPVTGELRFMLVNGELSPGSLEKLLPSGLSCPPRYDCAQGVPVN</sequence>
<gene>
    <name evidence="2" type="ORF">DFW101_3359</name>
</gene>
<evidence type="ECO:0000313" key="3">
    <source>
        <dbReference type="Proteomes" id="UP000004662"/>
    </source>
</evidence>
<feature type="signal peptide" evidence="1">
    <location>
        <begin position="1"/>
        <end position="25"/>
    </location>
</feature>
<reference evidence="3" key="1">
    <citation type="journal article" date="2015" name="Genome Announc.">
        <title>High-Quality Draft Genome Sequence of Desulfovibrio carbinoliphilus FW-101-2B, an Organic Acid-Oxidizing Sulfate-Reducing Bacterium Isolated from Uranium(VI)-Contaminated Groundwater.</title>
        <authorList>
            <person name="Ramsay B.D."/>
            <person name="Hwang C."/>
            <person name="Woo H.L."/>
            <person name="Carroll S.L."/>
            <person name="Lucas S."/>
            <person name="Han J."/>
            <person name="Lapidus A.L."/>
            <person name="Cheng J.F."/>
            <person name="Goodwin L.A."/>
            <person name="Pitluck S."/>
            <person name="Peters L."/>
            <person name="Chertkov O."/>
            <person name="Held B."/>
            <person name="Detter J.C."/>
            <person name="Han C.S."/>
            <person name="Tapia R."/>
            <person name="Land M.L."/>
            <person name="Hauser L.J."/>
            <person name="Kyrpides N.C."/>
            <person name="Ivanova N.N."/>
            <person name="Mikhailova N."/>
            <person name="Pagani I."/>
            <person name="Woyke T."/>
            <person name="Arkin A.P."/>
            <person name="Dehal P."/>
            <person name="Chivian D."/>
            <person name="Criddle C.S."/>
            <person name="Wu W."/>
            <person name="Chakraborty R."/>
            <person name="Hazen T.C."/>
            <person name="Fields M.W."/>
        </authorList>
    </citation>
    <scope>NUCLEOTIDE SEQUENCE [LARGE SCALE GENOMIC DNA]</scope>
    <source>
        <strain evidence="3">FW-101-2B</strain>
    </source>
</reference>
<keyword evidence="3" id="KW-1185">Reference proteome</keyword>
<proteinExistence type="predicted"/>
<dbReference type="EMBL" id="CM001368">
    <property type="protein sequence ID" value="EHJ49357.1"/>
    <property type="molecule type" value="Genomic_DNA"/>
</dbReference>
<protein>
    <recommendedName>
        <fullName evidence="4">Lipoprotein</fullName>
    </recommendedName>
</protein>
<keyword evidence="1" id="KW-0732">Signal</keyword>
<dbReference type="Proteomes" id="UP000004662">
    <property type="component" value="Chromosome"/>
</dbReference>
<dbReference type="RefSeq" id="WP_009182685.1">
    <property type="nucleotide sequence ID" value="NZ_CM001368.1"/>
</dbReference>
<dbReference type="AlphaFoldDB" id="G7QBD4"/>
<evidence type="ECO:0000256" key="1">
    <source>
        <dbReference type="SAM" id="SignalP"/>
    </source>
</evidence>
<name>G7QBD4_9BACT</name>
<dbReference type="STRING" id="694327.DFW101_3359"/>
<evidence type="ECO:0008006" key="4">
    <source>
        <dbReference type="Google" id="ProtNLM"/>
    </source>
</evidence>
<accession>G7QBD4</accession>
<evidence type="ECO:0000313" key="2">
    <source>
        <dbReference type="EMBL" id="EHJ49357.1"/>
    </source>
</evidence>